<name>A0A3N4KZG2_9PEZI</name>
<dbReference type="Pfam" id="PF14610">
    <property type="entry name" value="Psg1"/>
    <property type="match status" value="1"/>
</dbReference>
<feature type="transmembrane region" description="Helical" evidence="2">
    <location>
        <begin position="46"/>
        <end position="69"/>
    </location>
</feature>
<accession>A0A3N4KZG2</accession>
<keyword evidence="4" id="KW-1185">Reference proteome</keyword>
<dbReference type="OrthoDB" id="4084551at2759"/>
<protein>
    <submittedName>
        <fullName evidence="3">Uncharacterized protein</fullName>
    </submittedName>
</protein>
<evidence type="ECO:0000256" key="2">
    <source>
        <dbReference type="SAM" id="Phobius"/>
    </source>
</evidence>
<feature type="region of interest" description="Disordered" evidence="1">
    <location>
        <begin position="1"/>
        <end position="40"/>
    </location>
</feature>
<proteinExistence type="predicted"/>
<evidence type="ECO:0000313" key="4">
    <source>
        <dbReference type="Proteomes" id="UP000277580"/>
    </source>
</evidence>
<keyword evidence="2" id="KW-1133">Transmembrane helix</keyword>
<dbReference type="Proteomes" id="UP000277580">
    <property type="component" value="Unassembled WGS sequence"/>
</dbReference>
<dbReference type="InParanoid" id="A0A3N4KZG2"/>
<dbReference type="InterPro" id="IPR028000">
    <property type="entry name" value="Pma1"/>
</dbReference>
<keyword evidence="2" id="KW-0472">Membrane</keyword>
<dbReference type="AlphaFoldDB" id="A0A3N4KZG2"/>
<keyword evidence="2" id="KW-0812">Transmembrane</keyword>
<evidence type="ECO:0000256" key="1">
    <source>
        <dbReference type="SAM" id="MobiDB-lite"/>
    </source>
</evidence>
<evidence type="ECO:0000313" key="3">
    <source>
        <dbReference type="EMBL" id="RPB13731.1"/>
    </source>
</evidence>
<sequence>MAFSIVGSDTSSGNGVQEGPTIILTSDPKAAPVDTSPNNRPPVSTLGLAIGLPLMVVFVAGTLCCLHFCMSSKRKVGPVSIGGGRRHLVGRGYSGRAERRRKAAAMGGQAAYRDDVADVDPADGRGAEWELANVKGGN</sequence>
<dbReference type="EMBL" id="ML119121">
    <property type="protein sequence ID" value="RPB13731.1"/>
    <property type="molecule type" value="Genomic_DNA"/>
</dbReference>
<gene>
    <name evidence="3" type="ORF">P167DRAFT_534721</name>
</gene>
<reference evidence="3 4" key="1">
    <citation type="journal article" date="2018" name="Nat. Ecol. Evol.">
        <title>Pezizomycetes genomes reveal the molecular basis of ectomycorrhizal truffle lifestyle.</title>
        <authorList>
            <person name="Murat C."/>
            <person name="Payen T."/>
            <person name="Noel B."/>
            <person name="Kuo A."/>
            <person name="Morin E."/>
            <person name="Chen J."/>
            <person name="Kohler A."/>
            <person name="Krizsan K."/>
            <person name="Balestrini R."/>
            <person name="Da Silva C."/>
            <person name="Montanini B."/>
            <person name="Hainaut M."/>
            <person name="Levati E."/>
            <person name="Barry K.W."/>
            <person name="Belfiori B."/>
            <person name="Cichocki N."/>
            <person name="Clum A."/>
            <person name="Dockter R.B."/>
            <person name="Fauchery L."/>
            <person name="Guy J."/>
            <person name="Iotti M."/>
            <person name="Le Tacon F."/>
            <person name="Lindquist E.A."/>
            <person name="Lipzen A."/>
            <person name="Malagnac F."/>
            <person name="Mello A."/>
            <person name="Molinier V."/>
            <person name="Miyauchi S."/>
            <person name="Poulain J."/>
            <person name="Riccioni C."/>
            <person name="Rubini A."/>
            <person name="Sitrit Y."/>
            <person name="Splivallo R."/>
            <person name="Traeger S."/>
            <person name="Wang M."/>
            <person name="Zifcakova L."/>
            <person name="Wipf D."/>
            <person name="Zambonelli A."/>
            <person name="Paolocci F."/>
            <person name="Nowrousian M."/>
            <person name="Ottonello S."/>
            <person name="Baldrian P."/>
            <person name="Spatafora J.W."/>
            <person name="Henrissat B."/>
            <person name="Nagy L.G."/>
            <person name="Aury J.M."/>
            <person name="Wincker P."/>
            <person name="Grigoriev I.V."/>
            <person name="Bonfante P."/>
            <person name="Martin F.M."/>
        </authorList>
    </citation>
    <scope>NUCLEOTIDE SEQUENCE [LARGE SCALE GENOMIC DNA]</scope>
    <source>
        <strain evidence="3 4">CCBAS932</strain>
    </source>
</reference>
<organism evidence="3 4">
    <name type="scientific">Morchella conica CCBAS932</name>
    <dbReference type="NCBI Taxonomy" id="1392247"/>
    <lineage>
        <taxon>Eukaryota</taxon>
        <taxon>Fungi</taxon>
        <taxon>Dikarya</taxon>
        <taxon>Ascomycota</taxon>
        <taxon>Pezizomycotina</taxon>
        <taxon>Pezizomycetes</taxon>
        <taxon>Pezizales</taxon>
        <taxon>Morchellaceae</taxon>
        <taxon>Morchella</taxon>
    </lineage>
</organism>